<proteinExistence type="predicted"/>
<accession>A0ABR2BMT0</accession>
<dbReference type="SUPFAM" id="SSF48695">
    <property type="entry name" value="Multiheme cytochromes"/>
    <property type="match status" value="1"/>
</dbReference>
<organism evidence="1 2">
    <name type="scientific">Hibiscus sabdariffa</name>
    <name type="common">roselle</name>
    <dbReference type="NCBI Taxonomy" id="183260"/>
    <lineage>
        <taxon>Eukaryota</taxon>
        <taxon>Viridiplantae</taxon>
        <taxon>Streptophyta</taxon>
        <taxon>Embryophyta</taxon>
        <taxon>Tracheophyta</taxon>
        <taxon>Spermatophyta</taxon>
        <taxon>Magnoliopsida</taxon>
        <taxon>eudicotyledons</taxon>
        <taxon>Gunneridae</taxon>
        <taxon>Pentapetalae</taxon>
        <taxon>rosids</taxon>
        <taxon>malvids</taxon>
        <taxon>Malvales</taxon>
        <taxon>Malvaceae</taxon>
        <taxon>Malvoideae</taxon>
        <taxon>Hibiscus</taxon>
    </lineage>
</organism>
<sequence length="256" mass="29093">MPTQPPNRVRFPMDFRHRIYLCRECHNHVLNVPTHNSNLVFRVPYVLDQSAEMEGEVICDTDMAGGVICDAGGMAVNVRFGCPSCCWFRNGLPAVNVYCIQCHSSIGERLIWYCRIRCTPSEEVCGIGMEDLRFPQRITGRLAETTSECSCLRMQFLQVLQLLLFIFSLQLFKQSPKHCESEISSVIAVGFGRMNEVLKPKPTFVALNIQLFKINLNSDYSSNSGVVHYNHYTDRNEFAPCSYSLLPFVKLKYVGA</sequence>
<comment type="caution">
    <text evidence="1">The sequence shown here is derived from an EMBL/GenBank/DDBJ whole genome shotgun (WGS) entry which is preliminary data.</text>
</comment>
<evidence type="ECO:0000313" key="2">
    <source>
        <dbReference type="Proteomes" id="UP001472677"/>
    </source>
</evidence>
<reference evidence="1 2" key="1">
    <citation type="journal article" date="2024" name="G3 (Bethesda)">
        <title>Genome assembly of Hibiscus sabdariffa L. provides insights into metabolisms of medicinal natural products.</title>
        <authorList>
            <person name="Kim T."/>
        </authorList>
    </citation>
    <scope>NUCLEOTIDE SEQUENCE [LARGE SCALE GENOMIC DNA]</scope>
    <source>
        <strain evidence="1">TK-2024</strain>
        <tissue evidence="1">Old leaves</tissue>
    </source>
</reference>
<name>A0ABR2BMT0_9ROSI</name>
<evidence type="ECO:0000313" key="1">
    <source>
        <dbReference type="EMBL" id="KAK8508257.1"/>
    </source>
</evidence>
<gene>
    <name evidence="1" type="ORF">V6N12_019436</name>
</gene>
<dbReference type="Proteomes" id="UP001472677">
    <property type="component" value="Unassembled WGS sequence"/>
</dbReference>
<dbReference type="InterPro" id="IPR036280">
    <property type="entry name" value="Multihaem_cyt_sf"/>
</dbReference>
<keyword evidence="2" id="KW-1185">Reference proteome</keyword>
<dbReference type="EMBL" id="JBBPBM010000103">
    <property type="protein sequence ID" value="KAK8508257.1"/>
    <property type="molecule type" value="Genomic_DNA"/>
</dbReference>
<protein>
    <submittedName>
        <fullName evidence="1">Uncharacterized protein</fullName>
    </submittedName>
</protein>